<dbReference type="EMBL" id="GBYX01475615">
    <property type="protein sequence ID" value="JAO06061.1"/>
    <property type="molecule type" value="Transcribed_RNA"/>
</dbReference>
<gene>
    <name evidence="1" type="primary">PPUP8129</name>
</gene>
<sequence length="121" mass="13001">VLAPESEVLPGQVSSTLFVGGLKPRGGLVRDQHLHLHAAGPATVAAAVVTPEAPVYPPFIRFCFQALPKGNLPVVRFARAQGRTMWDGECVSAEVMSAALARDWSCSQSCAQPLYFRRNVV</sequence>
<proteinExistence type="predicted"/>
<evidence type="ECO:0000313" key="1">
    <source>
        <dbReference type="EMBL" id="JAO06061.1"/>
    </source>
</evidence>
<organism evidence="1">
    <name type="scientific">Poeciliopsis prolifica</name>
    <name type="common">blackstripe livebearer</name>
    <dbReference type="NCBI Taxonomy" id="188132"/>
    <lineage>
        <taxon>Eukaryota</taxon>
        <taxon>Metazoa</taxon>
        <taxon>Chordata</taxon>
        <taxon>Craniata</taxon>
        <taxon>Vertebrata</taxon>
        <taxon>Euteleostomi</taxon>
        <taxon>Actinopterygii</taxon>
        <taxon>Neopterygii</taxon>
        <taxon>Teleostei</taxon>
        <taxon>Neoteleostei</taxon>
        <taxon>Acanthomorphata</taxon>
        <taxon>Ovalentaria</taxon>
        <taxon>Atherinomorphae</taxon>
        <taxon>Cyprinodontiformes</taxon>
        <taxon>Poeciliidae</taxon>
        <taxon>Poeciliinae</taxon>
        <taxon>Poeciliopsis</taxon>
    </lineage>
</organism>
<name>A0A0S7EUV1_9TELE</name>
<dbReference type="AlphaFoldDB" id="A0A0S7EUV1"/>
<protein>
    <submittedName>
        <fullName evidence="1">PPUP8129</fullName>
    </submittedName>
</protein>
<feature type="non-terminal residue" evidence="1">
    <location>
        <position position="1"/>
    </location>
</feature>
<reference evidence="1" key="1">
    <citation type="submission" date="2014-12" db="EMBL/GenBank/DDBJ databases">
        <title>Parallel Evolution in Life History Adaptation Evident in the Tissue-Specific Poeciliopsis prolifica transcriptome.</title>
        <authorList>
            <person name="Jue N.K."/>
            <person name="Foley R.J."/>
            <person name="Obergfell C."/>
            <person name="Reznick D.N."/>
            <person name="O'Neill R.J."/>
            <person name="O'Neill M.J."/>
        </authorList>
    </citation>
    <scope>NUCLEOTIDE SEQUENCE</scope>
</reference>
<accession>A0A0S7EUV1</accession>